<evidence type="ECO:0000313" key="10">
    <source>
        <dbReference type="EMBL" id="CAK7922407.1"/>
    </source>
</evidence>
<organism evidence="10 11">
    <name type="scientific">[Candida] anglica</name>
    <dbReference type="NCBI Taxonomy" id="148631"/>
    <lineage>
        <taxon>Eukaryota</taxon>
        <taxon>Fungi</taxon>
        <taxon>Dikarya</taxon>
        <taxon>Ascomycota</taxon>
        <taxon>Saccharomycotina</taxon>
        <taxon>Pichiomycetes</taxon>
        <taxon>Debaryomycetaceae</taxon>
        <taxon>Kurtzmaniella</taxon>
    </lineage>
</organism>
<evidence type="ECO:0000256" key="4">
    <source>
        <dbReference type="ARBA" id="ARBA00022776"/>
    </source>
</evidence>
<keyword evidence="5" id="KW-0833">Ubl conjugation pathway</keyword>
<comment type="similarity">
    <text evidence="1">Belongs to the APC5 family.</text>
</comment>
<protein>
    <recommendedName>
        <fullName evidence="2">Anaphase-promoting complex subunit 5</fullName>
    </recommendedName>
    <alternativeName>
        <fullName evidence="7">Cyclosome subunit 5</fullName>
    </alternativeName>
</protein>
<gene>
    <name evidence="10" type="ORF">CAAN4_H26368</name>
</gene>
<comment type="function">
    <text evidence="8">Component of the anaphase promoting complex/cyclosome (APC/C), a cell cycle-regulated E3 ubiquitin ligase that controls progression through mitosis and the G1 phase of the cell cycle. The APC/C complex acts by mediating ubiquitination and subsequent degradation of target proteins: it mainly mediates the formation of 'Lys-11'-linked polyubiquitin chains and, to a lower extent, the formation of 'Lys-48'- and 'Lys-63'-linked polyubiquitin chains. The APC/C complex catalyzes assembly of branched 'Lys-11'-/'Lys-48'-linked branched ubiquitin chains on target proteins.</text>
</comment>
<evidence type="ECO:0000256" key="6">
    <source>
        <dbReference type="ARBA" id="ARBA00023306"/>
    </source>
</evidence>
<keyword evidence="3" id="KW-0132">Cell division</keyword>
<sequence>MANVQLLLSEDLSPHKLALLFLVGLYCSGVIDFEEIRKVLGTVIKLLDNEPLRNKDGHLVVVPQLHDLLDLIDSPKTSAKLESVLWKVNSVESLESSVTAMQAFLCQPNLVTAKQSPQEMTCVHQLLPSSFLGLFVQKIVTTCSLLHFDESCLLYNSFVEYRGDKGIHIESEPSKEDVASSDLELFSILSDQLTLVQEPPSKILPVPKLDMEILLEHQISLLETSGTPMPDLLREIMTLMTSPASNTCLIQNADFNNLPSYSYLRYLEALRSSDYHTAFQALHQYFDYMVSNNSKYFYHFALISRASLHQHFGEDEKALNAIEEAISVARENKDNATLTYILSWLFNFMRNKPDLWYTQTLYHNNNESHLLDFLVTKSQTVSLPLYAMSYHFDTLHVMNNGEPLSRVLQSLLRGMYISIHDHLPSSFIKSSELGATVWSRAGNTHLAMVYSAISQGIESKLADEVAVRTRKALFLYQQGEVDNAYQLLEQLRKQTMFDRALFQPVQIRGLILLTKINLYRGRHVLAERIMQILSNTEIPEIELKLELVYLNAEVQMTLQNYSEALLYLNENLIHLERTKTQMNLHMVTRLNFLKARIFIESGAPSRAFSLTIHQLQKSKQLGMMSLVAEGAILLASILNRMESYKDAYDVLGATMATIHMVQNQEFTAMAYYEYAYTCLMTLEQDSKAGGREVGRRLLNLFLRFLNNSIDGFRKSLNLVMLQKSFQLELKMAKLKSLVELEEHAEVSLEKLRIRLREEVNYGFVHA</sequence>
<dbReference type="PANTHER" id="PTHR12830">
    <property type="entry name" value="ANAPHASE-PROMOTING COMPLEX SUBUNIT 5"/>
    <property type="match status" value="1"/>
</dbReference>
<evidence type="ECO:0000256" key="5">
    <source>
        <dbReference type="ARBA" id="ARBA00022786"/>
    </source>
</evidence>
<dbReference type="Pfam" id="PF12862">
    <property type="entry name" value="ANAPC5"/>
    <property type="match status" value="1"/>
</dbReference>
<evidence type="ECO:0000259" key="9">
    <source>
        <dbReference type="Pfam" id="PF12862"/>
    </source>
</evidence>
<proteinExistence type="inferred from homology"/>
<dbReference type="InterPro" id="IPR026000">
    <property type="entry name" value="Apc5_dom"/>
</dbReference>
<feature type="domain" description="Anaphase-promoting complex subunit 5" evidence="9">
    <location>
        <begin position="263"/>
        <end position="351"/>
    </location>
</feature>
<reference evidence="10 11" key="1">
    <citation type="submission" date="2024-01" db="EMBL/GenBank/DDBJ databases">
        <authorList>
            <consortium name="Genoscope - CEA"/>
            <person name="William W."/>
        </authorList>
    </citation>
    <scope>NUCLEOTIDE SEQUENCE [LARGE SCALE GENOMIC DNA]</scope>
    <source>
        <strain evidence="10 11">29B2s-10</strain>
    </source>
</reference>
<evidence type="ECO:0000256" key="3">
    <source>
        <dbReference type="ARBA" id="ARBA00022618"/>
    </source>
</evidence>
<evidence type="ECO:0000256" key="8">
    <source>
        <dbReference type="ARBA" id="ARBA00045696"/>
    </source>
</evidence>
<keyword evidence="6" id="KW-0131">Cell cycle</keyword>
<evidence type="ECO:0000256" key="1">
    <source>
        <dbReference type="ARBA" id="ARBA00007450"/>
    </source>
</evidence>
<evidence type="ECO:0000313" key="11">
    <source>
        <dbReference type="Proteomes" id="UP001497600"/>
    </source>
</evidence>
<keyword evidence="11" id="KW-1185">Reference proteome</keyword>
<accession>A0ABP0EQF0</accession>
<dbReference type="InterPro" id="IPR011990">
    <property type="entry name" value="TPR-like_helical_dom_sf"/>
</dbReference>
<name>A0ABP0EQF0_9ASCO</name>
<dbReference type="SUPFAM" id="SSF48452">
    <property type="entry name" value="TPR-like"/>
    <property type="match status" value="1"/>
</dbReference>
<dbReference type="Proteomes" id="UP001497600">
    <property type="component" value="Chromosome H"/>
</dbReference>
<dbReference type="EMBL" id="OZ004260">
    <property type="protein sequence ID" value="CAK7922407.1"/>
    <property type="molecule type" value="Genomic_DNA"/>
</dbReference>
<dbReference type="PANTHER" id="PTHR12830:SF9">
    <property type="entry name" value="ANAPHASE-PROMOTING COMPLEX SUBUNIT 5"/>
    <property type="match status" value="1"/>
</dbReference>
<evidence type="ECO:0000256" key="2">
    <source>
        <dbReference type="ARBA" id="ARBA00016066"/>
    </source>
</evidence>
<dbReference type="InterPro" id="IPR037679">
    <property type="entry name" value="Apc5"/>
</dbReference>
<keyword evidence="4" id="KW-0498">Mitosis</keyword>
<evidence type="ECO:0000256" key="7">
    <source>
        <dbReference type="ARBA" id="ARBA00031069"/>
    </source>
</evidence>